<evidence type="ECO:0000313" key="3">
    <source>
        <dbReference type="EMBL" id="UJO11359.1"/>
    </source>
</evidence>
<evidence type="ECO:0000256" key="2">
    <source>
        <dbReference type="SAM" id="Phobius"/>
    </source>
</evidence>
<organism evidence="3 4">
    <name type="scientific">Passalora fulva</name>
    <name type="common">Tomato leaf mold</name>
    <name type="synonym">Cladosporium fulvum</name>
    <dbReference type="NCBI Taxonomy" id="5499"/>
    <lineage>
        <taxon>Eukaryota</taxon>
        <taxon>Fungi</taxon>
        <taxon>Dikarya</taxon>
        <taxon>Ascomycota</taxon>
        <taxon>Pezizomycotina</taxon>
        <taxon>Dothideomycetes</taxon>
        <taxon>Dothideomycetidae</taxon>
        <taxon>Mycosphaerellales</taxon>
        <taxon>Mycosphaerellaceae</taxon>
        <taxon>Fulvia</taxon>
    </lineage>
</organism>
<feature type="transmembrane region" description="Helical" evidence="2">
    <location>
        <begin position="309"/>
        <end position="331"/>
    </location>
</feature>
<dbReference type="GeneID" id="71980217"/>
<feature type="compositionally biased region" description="Basic and acidic residues" evidence="1">
    <location>
        <begin position="522"/>
        <end position="535"/>
    </location>
</feature>
<dbReference type="KEGG" id="ffu:CLAFUR5_00339"/>
<keyword evidence="2" id="KW-0812">Transmembrane</keyword>
<feature type="region of interest" description="Disordered" evidence="1">
    <location>
        <begin position="46"/>
        <end position="68"/>
    </location>
</feature>
<feature type="region of interest" description="Disordered" evidence="1">
    <location>
        <begin position="85"/>
        <end position="162"/>
    </location>
</feature>
<feature type="region of interest" description="Disordered" evidence="1">
    <location>
        <begin position="1"/>
        <end position="21"/>
    </location>
</feature>
<evidence type="ECO:0000313" key="4">
    <source>
        <dbReference type="Proteomes" id="UP000756132"/>
    </source>
</evidence>
<proteinExistence type="predicted"/>
<gene>
    <name evidence="3" type="ORF">CLAFUR5_00339</name>
</gene>
<keyword evidence="4" id="KW-1185">Reference proteome</keyword>
<name>A0A9Q8L5U7_PASFU</name>
<feature type="region of interest" description="Disordered" evidence="1">
    <location>
        <begin position="410"/>
        <end position="446"/>
    </location>
</feature>
<dbReference type="AlphaFoldDB" id="A0A9Q8L5U7"/>
<dbReference type="EMBL" id="CP090163">
    <property type="protein sequence ID" value="UJO11359.1"/>
    <property type="molecule type" value="Genomic_DNA"/>
</dbReference>
<protein>
    <submittedName>
        <fullName evidence="3">Uncharacterized protein</fullName>
    </submittedName>
</protein>
<dbReference type="Proteomes" id="UP000756132">
    <property type="component" value="Chromosome 1"/>
</dbReference>
<keyword evidence="2" id="KW-0472">Membrane</keyword>
<feature type="compositionally biased region" description="Low complexity" evidence="1">
    <location>
        <begin position="279"/>
        <end position="304"/>
    </location>
</feature>
<accession>A0A9Q8L5U7</accession>
<sequence>MDEAMAPPHKRRKLSSGAAQDISALDNSTVAADVMTPFSHVSHLRTHSSLAPARTHHHCDDEEDQPRVQHAPVGGIEDFKVLLPRQGTGSSASSSEATTPVDSTAGSNGPSPTSPSASTSSASAGGTPASLSPSPSISGSSTISARSSGNGTLSRTISGSSSSVSLNLTTSAIIIIGESTTTLKTTITLGGSTSSITDTDASFLYLATLFDGDVSTLTRSSIAYTTAFGTESFTVPSRTSARTSTVEETVSADSSRGGQSTVTSIATVGIAGAGSGRGSPTNSSPATSSTDSSSNNDNHNDNTPPAGTIAGGVVGGCAGLAVVLLIAMLFVRWYRRKARTQHQALPPGSMSAPGDDQTMDRNAPGMAERAGLRPLVAAIPGLMRHQNRSTEASEPSERGFTRVSGRKLPSAFSEGMTSDGLVREQPPPAMPLSGSPPDAERSLSGNSFYRDSTGFYGGDGDIGLARSSSSPTSPNSNAPIHGKAPELMMGPQRQPQVHAGGPYNMTPTSADSPHAATFGRSETPDLRNSRFTEDM</sequence>
<reference evidence="3" key="1">
    <citation type="submission" date="2021-12" db="EMBL/GenBank/DDBJ databases">
        <authorList>
            <person name="Zaccaron A."/>
            <person name="Stergiopoulos I."/>
        </authorList>
    </citation>
    <scope>NUCLEOTIDE SEQUENCE</scope>
    <source>
        <strain evidence="3">Race5_Kim</strain>
    </source>
</reference>
<feature type="region of interest" description="Disordered" evidence="1">
    <location>
        <begin position="459"/>
        <end position="535"/>
    </location>
</feature>
<keyword evidence="2" id="KW-1133">Transmembrane helix</keyword>
<dbReference type="OrthoDB" id="5421784at2759"/>
<feature type="compositionally biased region" description="Low complexity" evidence="1">
    <location>
        <begin position="467"/>
        <end position="477"/>
    </location>
</feature>
<dbReference type="RefSeq" id="XP_047755725.1">
    <property type="nucleotide sequence ID" value="XM_047899487.1"/>
</dbReference>
<feature type="region of interest" description="Disordered" evidence="1">
    <location>
        <begin position="270"/>
        <end position="304"/>
    </location>
</feature>
<evidence type="ECO:0000256" key="1">
    <source>
        <dbReference type="SAM" id="MobiDB-lite"/>
    </source>
</evidence>
<reference evidence="3" key="2">
    <citation type="journal article" date="2022" name="Microb. Genom.">
        <title>A chromosome-scale genome assembly of the tomato pathogen Cladosporium fulvum reveals a compartmentalized genome architecture and the presence of a dispensable chromosome.</title>
        <authorList>
            <person name="Zaccaron A.Z."/>
            <person name="Chen L.H."/>
            <person name="Samaras A."/>
            <person name="Stergiopoulos I."/>
        </authorList>
    </citation>
    <scope>NUCLEOTIDE SEQUENCE</scope>
    <source>
        <strain evidence="3">Race5_Kim</strain>
    </source>
</reference>
<feature type="region of interest" description="Disordered" evidence="1">
    <location>
        <begin position="386"/>
        <end position="405"/>
    </location>
</feature>
<feature type="compositionally biased region" description="Low complexity" evidence="1">
    <location>
        <begin position="87"/>
        <end position="162"/>
    </location>
</feature>